<name>A0A428TH59_9HYPO</name>
<keyword evidence="2" id="KW-1185">Reference proteome</keyword>
<proteinExistence type="predicted"/>
<reference evidence="1 2" key="1">
    <citation type="submission" date="2017-06" db="EMBL/GenBank/DDBJ databases">
        <title>Comparative genomic analysis of Ambrosia Fusariam Clade fungi.</title>
        <authorList>
            <person name="Stajich J.E."/>
            <person name="Carrillo J."/>
            <person name="Kijimoto T."/>
            <person name="Eskalen A."/>
            <person name="O'Donnell K."/>
            <person name="Kasson M."/>
        </authorList>
    </citation>
    <scope>NUCLEOTIDE SEQUENCE [LARGE SCALE GENOMIC DNA]</scope>
    <source>
        <strain evidence="1 2">NRRL62579</strain>
    </source>
</reference>
<evidence type="ECO:0000313" key="2">
    <source>
        <dbReference type="Proteomes" id="UP000287144"/>
    </source>
</evidence>
<protein>
    <submittedName>
        <fullName evidence="1">Uncharacterized protein</fullName>
    </submittedName>
</protein>
<evidence type="ECO:0000313" key="1">
    <source>
        <dbReference type="EMBL" id="RSM01369.1"/>
    </source>
</evidence>
<organism evidence="1 2">
    <name type="scientific">Fusarium oligoseptatum</name>
    <dbReference type="NCBI Taxonomy" id="2604345"/>
    <lineage>
        <taxon>Eukaryota</taxon>
        <taxon>Fungi</taxon>
        <taxon>Dikarya</taxon>
        <taxon>Ascomycota</taxon>
        <taxon>Pezizomycotina</taxon>
        <taxon>Sordariomycetes</taxon>
        <taxon>Hypocreomycetidae</taxon>
        <taxon>Hypocreales</taxon>
        <taxon>Nectriaceae</taxon>
        <taxon>Fusarium</taxon>
        <taxon>Fusarium solani species complex</taxon>
    </lineage>
</organism>
<accession>A0A428TH59</accession>
<sequence>MDPPGSNAGPEEFDYSLLDFDPDSLLDAWVEDLVVAGDHSAQHDRPVATPPDNIFSNMDTSFGGDDLAFDFGPLDHIQISDVPQDRVSGLDPSMTDLQGIDPFSMLDPSVLQHPDFMDFQFSTGSGQNPPSDVTMEDLTSSSCTNLGDLQEEAADINNGIMFPLQTCEQEAGQYAVIQSTQPGMICQIPWAIVGPVLVSIFGDLHEDPSNWTMPSFSKVASTLADYAKKYFFRCCTLKFSTTTEDPHTPLWVRTIIEFCDSLSYQQSPESTIDDALPQFPTDDAGRLTSILVSWAGWVASRYLELHLFHDLQVICNNASFDSVEDRKSYIMTIFSVLLFSASYTQSIHEDAMDKKDPTIIPLYREVFDRRSRVQSALWVYCSIAVRGLPAWTNIWETVQMGWPFIQVETMAQQFHKSATAFNNGLSDTWESIIDCRVRFHDYYRLLSTLCPGSEKGVDYKTEGKLDLAECTNPEFSKYLKANRLDDWLNEYDQLSTGGLLSAQTTMQKRRASTRAFARLAMMDWRRKPVLPWDRTKSIAGDWDLLQSFAERVFRRLANMQVYTKYAQQCPAGTTPEEFLWSLMASQGSTPTPQTSGDCMKNLIRSARRWNELQDMVGLEVILIHDTLRDPGCDLRTFYIPSIVENGSDRQFTRLKEIIPTRLQWLAEACVELRGLVDMLTAALTTEQEDATVIQDQIQTMITAAFGSRSSVEEAVLSGWHQQGILKEGVAALLRPEAATFPLDIKLGMFSCLLRRLNTLIREKPDICVDFEMKENVCHEAESLMERDCSTLDSDSRSELRVWSHKVLDFLHSRPPVDTASRASG</sequence>
<comment type="caution">
    <text evidence="1">The sequence shown here is derived from an EMBL/GenBank/DDBJ whole genome shotgun (WGS) entry which is preliminary data.</text>
</comment>
<dbReference type="EMBL" id="NKCK01000085">
    <property type="protein sequence ID" value="RSM01369.1"/>
    <property type="molecule type" value="Genomic_DNA"/>
</dbReference>
<dbReference type="AlphaFoldDB" id="A0A428TH59"/>
<dbReference type="Proteomes" id="UP000287144">
    <property type="component" value="Unassembled WGS sequence"/>
</dbReference>
<gene>
    <name evidence="1" type="ORF">CEP52_008582</name>
</gene>